<reference evidence="5" key="1">
    <citation type="journal article" date="2019" name="Int. J. Syst. Evol. Microbiol.">
        <title>The Global Catalogue of Microorganisms (GCM) 10K type strain sequencing project: providing services to taxonomists for standard genome sequencing and annotation.</title>
        <authorList>
            <consortium name="The Broad Institute Genomics Platform"/>
            <consortium name="The Broad Institute Genome Sequencing Center for Infectious Disease"/>
            <person name="Wu L."/>
            <person name="Ma J."/>
        </authorList>
    </citation>
    <scope>NUCLEOTIDE SEQUENCE [LARGE SCALE GENOMIC DNA]</scope>
    <source>
        <strain evidence="5">NBRC 103632</strain>
    </source>
</reference>
<dbReference type="Gene3D" id="3.40.50.720">
    <property type="entry name" value="NAD(P)-binding Rossmann-like Domain"/>
    <property type="match status" value="1"/>
</dbReference>
<dbReference type="RefSeq" id="WP_380804409.1">
    <property type="nucleotide sequence ID" value="NZ_JBHSFZ010000019.1"/>
</dbReference>
<dbReference type="Proteomes" id="UP001595957">
    <property type="component" value="Unassembled WGS sequence"/>
</dbReference>
<dbReference type="InterPro" id="IPR036291">
    <property type="entry name" value="NAD(P)-bd_dom_sf"/>
</dbReference>
<evidence type="ECO:0000259" key="3">
    <source>
        <dbReference type="Pfam" id="PF01370"/>
    </source>
</evidence>
<evidence type="ECO:0000256" key="2">
    <source>
        <dbReference type="ARBA" id="ARBA00007637"/>
    </source>
</evidence>
<dbReference type="EMBL" id="JBHSFZ010000019">
    <property type="protein sequence ID" value="MFC4594558.1"/>
    <property type="molecule type" value="Genomic_DNA"/>
</dbReference>
<dbReference type="PANTHER" id="PTHR43000">
    <property type="entry name" value="DTDP-D-GLUCOSE 4,6-DEHYDRATASE-RELATED"/>
    <property type="match status" value="1"/>
</dbReference>
<dbReference type="InterPro" id="IPR001509">
    <property type="entry name" value="Epimerase_deHydtase"/>
</dbReference>
<comment type="caution">
    <text evidence="4">The sequence shown here is derived from an EMBL/GenBank/DDBJ whole genome shotgun (WGS) entry which is preliminary data.</text>
</comment>
<sequence>MANILVTGGTGNIGMYAVAEFCRRGHNVVVFDQAAASPVLQALAPSALLVQGDIVDAGQITEVVRAHDIDHMLHLAAFLGPESSTDPIRALEVNCYGTANIFEAALRHGVKRVCWSSSIAALGVMPDYDGRLVDENYRVAPTTPYGASKYYCELMSGIYLSRGLHIRCVRPVFAFGLGKLSGSWGANYNRIIYNAATGRSSIFPAWSKNGLQIIYNKDQAQFCVDATLAPNLSNWLFNTPTEKPFSEEEFIALIRAVVPDADISLSPEPPFGSAFPPNVDGSRAIDEIGFKAEYGVQAGIREMVDYYRAHPDQGL</sequence>
<feature type="domain" description="NAD-dependent epimerase/dehydratase" evidence="3">
    <location>
        <begin position="4"/>
        <end position="224"/>
    </location>
</feature>
<comment type="pathway">
    <text evidence="1">Bacterial outer membrane biogenesis; LPS O-antigen biosynthesis.</text>
</comment>
<comment type="similarity">
    <text evidence="2">Belongs to the NAD(P)-dependent epimerase/dehydratase family.</text>
</comment>
<dbReference type="Pfam" id="PF01370">
    <property type="entry name" value="Epimerase"/>
    <property type="match status" value="1"/>
</dbReference>
<organism evidence="4 5">
    <name type="scientific">Sphingobium tyrosinilyticum</name>
    <dbReference type="NCBI Taxonomy" id="2715436"/>
    <lineage>
        <taxon>Bacteria</taxon>
        <taxon>Pseudomonadati</taxon>
        <taxon>Pseudomonadota</taxon>
        <taxon>Alphaproteobacteria</taxon>
        <taxon>Sphingomonadales</taxon>
        <taxon>Sphingomonadaceae</taxon>
        <taxon>Sphingobium</taxon>
    </lineage>
</organism>
<protein>
    <submittedName>
        <fullName evidence="4">NAD-dependent epimerase/dehydratase family protein</fullName>
    </submittedName>
</protein>
<gene>
    <name evidence="4" type="ORF">ACFO3E_10210</name>
</gene>
<evidence type="ECO:0000313" key="4">
    <source>
        <dbReference type="EMBL" id="MFC4594558.1"/>
    </source>
</evidence>
<accession>A0ABV9EYI1</accession>
<name>A0ABV9EYI1_9SPHN</name>
<proteinExistence type="inferred from homology"/>
<evidence type="ECO:0000313" key="5">
    <source>
        <dbReference type="Proteomes" id="UP001595957"/>
    </source>
</evidence>
<evidence type="ECO:0000256" key="1">
    <source>
        <dbReference type="ARBA" id="ARBA00005125"/>
    </source>
</evidence>
<dbReference type="SUPFAM" id="SSF51735">
    <property type="entry name" value="NAD(P)-binding Rossmann-fold domains"/>
    <property type="match status" value="1"/>
</dbReference>
<keyword evidence="5" id="KW-1185">Reference proteome</keyword>